<proteinExistence type="predicted"/>
<sequence length="211" mass="24316">MFIQLIFTINYESAKSNSANIFSTSPIAINIYVKGPYKLVIKQLYSCNPTKNNKIQYNWYLSHKDNTTFIYGNVTQVIPFDDTLSLEVKMALKDSLGRWKENSFMQKWTKACSFVKQIAGKAWPEISFGLGLNTTDCPIPANFYDARGVDISIIKNTNVPKSFLYGTYRFNVYYTKKNEIYGCQICILEYRNEMESLLFDLIVAETMVILD</sequence>
<accession>A0A6G0ZEB9</accession>
<evidence type="ECO:0000313" key="2">
    <source>
        <dbReference type="EMBL" id="KAF0769055.1"/>
    </source>
</evidence>
<gene>
    <name evidence="2" type="ORF">FWK35_00009760</name>
</gene>
<dbReference type="Proteomes" id="UP000478052">
    <property type="component" value="Unassembled WGS sequence"/>
</dbReference>
<comment type="caution">
    <text evidence="2">The sequence shown here is derived from an EMBL/GenBank/DDBJ whole genome shotgun (WGS) entry which is preliminary data.</text>
</comment>
<keyword evidence="3" id="KW-1185">Reference proteome</keyword>
<reference evidence="2 3" key="1">
    <citation type="submission" date="2019-08" db="EMBL/GenBank/DDBJ databases">
        <title>Whole genome of Aphis craccivora.</title>
        <authorList>
            <person name="Voronova N.V."/>
            <person name="Shulinski R.S."/>
            <person name="Bandarenka Y.V."/>
            <person name="Zhorov D.G."/>
            <person name="Warner D."/>
        </authorList>
    </citation>
    <scope>NUCLEOTIDE SEQUENCE [LARGE SCALE GENOMIC DNA]</scope>
    <source>
        <strain evidence="2">180601</strain>
        <tissue evidence="2">Whole Body</tissue>
    </source>
</reference>
<dbReference type="InterPro" id="IPR036846">
    <property type="entry name" value="GM2-AP_sf"/>
</dbReference>
<evidence type="ECO:0000256" key="1">
    <source>
        <dbReference type="ARBA" id="ARBA00022729"/>
    </source>
</evidence>
<evidence type="ECO:0000313" key="3">
    <source>
        <dbReference type="Proteomes" id="UP000478052"/>
    </source>
</evidence>
<protein>
    <submittedName>
        <fullName evidence="2">Uncharacterized protein</fullName>
    </submittedName>
</protein>
<dbReference type="EMBL" id="VUJU01000658">
    <property type="protein sequence ID" value="KAF0769055.1"/>
    <property type="molecule type" value="Genomic_DNA"/>
</dbReference>
<keyword evidence="1" id="KW-0732">Signal</keyword>
<name>A0A6G0ZEB9_APHCR</name>
<dbReference type="OrthoDB" id="6603277at2759"/>
<dbReference type="AlphaFoldDB" id="A0A6G0ZEB9"/>
<organism evidence="2 3">
    <name type="scientific">Aphis craccivora</name>
    <name type="common">Cowpea aphid</name>
    <dbReference type="NCBI Taxonomy" id="307492"/>
    <lineage>
        <taxon>Eukaryota</taxon>
        <taxon>Metazoa</taxon>
        <taxon>Ecdysozoa</taxon>
        <taxon>Arthropoda</taxon>
        <taxon>Hexapoda</taxon>
        <taxon>Insecta</taxon>
        <taxon>Pterygota</taxon>
        <taxon>Neoptera</taxon>
        <taxon>Paraneoptera</taxon>
        <taxon>Hemiptera</taxon>
        <taxon>Sternorrhyncha</taxon>
        <taxon>Aphidomorpha</taxon>
        <taxon>Aphidoidea</taxon>
        <taxon>Aphididae</taxon>
        <taxon>Aphidini</taxon>
        <taxon>Aphis</taxon>
        <taxon>Aphis</taxon>
    </lineage>
</organism>
<dbReference type="Gene3D" id="2.70.220.10">
    <property type="entry name" value="Ganglioside GM2 activator"/>
    <property type="match status" value="1"/>
</dbReference>